<feature type="signal peptide" evidence="1">
    <location>
        <begin position="1"/>
        <end position="32"/>
    </location>
</feature>
<evidence type="ECO:0000313" key="3">
    <source>
        <dbReference type="Proteomes" id="UP001361570"/>
    </source>
</evidence>
<dbReference type="RefSeq" id="WP_336405151.1">
    <property type="nucleotide sequence ID" value="NZ_JBAPLU010000016.1"/>
</dbReference>
<comment type="caution">
    <text evidence="2">The sequence shown here is derived from an EMBL/GenBank/DDBJ whole genome shotgun (WGS) entry which is preliminary data.</text>
</comment>
<reference evidence="2 3" key="1">
    <citation type="submission" date="2024-03" db="EMBL/GenBank/DDBJ databases">
        <title>Draft genome sequence of Klenkia sp. LSe6-5.</title>
        <authorList>
            <person name="Duangmal K."/>
            <person name="Chantavorakit T."/>
        </authorList>
    </citation>
    <scope>NUCLEOTIDE SEQUENCE [LARGE SCALE GENOMIC DNA]</scope>
    <source>
        <strain evidence="2 3">LSe6-5</strain>
    </source>
</reference>
<gene>
    <name evidence="2" type="ORF">TEK04_14960</name>
</gene>
<evidence type="ECO:0000313" key="2">
    <source>
        <dbReference type="EMBL" id="MEI4273026.1"/>
    </source>
</evidence>
<evidence type="ECO:0000256" key="1">
    <source>
        <dbReference type="SAM" id="SignalP"/>
    </source>
</evidence>
<dbReference type="Proteomes" id="UP001361570">
    <property type="component" value="Unassembled WGS sequence"/>
</dbReference>
<sequence>MTGTVAWVGTTHRSRTWAAALLLALCSGSAAACGPAGITADTSCADYISAPQGERWDAAVRISSELGVQGGGNPMWGPNTDYVCGSNRDMTVGDAIG</sequence>
<proteinExistence type="predicted"/>
<accession>A0ABU8DW34</accession>
<organism evidence="2 3">
    <name type="scientific">Klenkia sesuvii</name>
    <dbReference type="NCBI Taxonomy" id="3103137"/>
    <lineage>
        <taxon>Bacteria</taxon>
        <taxon>Bacillati</taxon>
        <taxon>Actinomycetota</taxon>
        <taxon>Actinomycetes</taxon>
        <taxon>Geodermatophilales</taxon>
        <taxon>Geodermatophilaceae</taxon>
        <taxon>Klenkia</taxon>
    </lineage>
</organism>
<protein>
    <submittedName>
        <fullName evidence="2">Uncharacterized protein</fullName>
    </submittedName>
</protein>
<dbReference type="EMBL" id="JBAPLU010000016">
    <property type="protein sequence ID" value="MEI4273026.1"/>
    <property type="molecule type" value="Genomic_DNA"/>
</dbReference>
<feature type="chain" id="PRO_5047260262" evidence="1">
    <location>
        <begin position="33"/>
        <end position="97"/>
    </location>
</feature>
<keyword evidence="3" id="KW-1185">Reference proteome</keyword>
<keyword evidence="1" id="KW-0732">Signal</keyword>
<name>A0ABU8DW34_9ACTN</name>